<accession>A0ABQ5KSF1</accession>
<dbReference type="Pfam" id="PF01784">
    <property type="entry name" value="DUF34_NIF3"/>
    <property type="match status" value="1"/>
</dbReference>
<evidence type="ECO:0000313" key="4">
    <source>
        <dbReference type="Proteomes" id="UP001057375"/>
    </source>
</evidence>
<dbReference type="PANTHER" id="PTHR13799">
    <property type="entry name" value="NGG1 INTERACTING FACTOR 3"/>
    <property type="match status" value="1"/>
</dbReference>
<dbReference type="Proteomes" id="UP001057375">
    <property type="component" value="Unassembled WGS sequence"/>
</dbReference>
<dbReference type="Gene3D" id="3.40.1390.30">
    <property type="entry name" value="NIF3 (NGG1p interacting factor 3)-like"/>
    <property type="match status" value="2"/>
</dbReference>
<keyword evidence="4" id="KW-1185">Reference proteome</keyword>
<organism evidence="3 4">
    <name type="scientific">Aduncisulcus paluster</name>
    <dbReference type="NCBI Taxonomy" id="2918883"/>
    <lineage>
        <taxon>Eukaryota</taxon>
        <taxon>Metamonada</taxon>
        <taxon>Carpediemonas-like organisms</taxon>
        <taxon>Aduncisulcus</taxon>
    </lineage>
</organism>
<dbReference type="NCBIfam" id="TIGR00486">
    <property type="entry name" value="YbgI_SA1388"/>
    <property type="match status" value="1"/>
</dbReference>
<keyword evidence="2" id="KW-0479">Metal-binding</keyword>
<dbReference type="PANTHER" id="PTHR13799:SF14">
    <property type="entry name" value="GTP CYCLOHYDROLASE 1 TYPE 2 HOMOLOG"/>
    <property type="match status" value="1"/>
</dbReference>
<dbReference type="InterPro" id="IPR002678">
    <property type="entry name" value="DUF34/NIF3"/>
</dbReference>
<dbReference type="InterPro" id="IPR036069">
    <property type="entry name" value="DUF34/NIF3_sf"/>
</dbReference>
<evidence type="ECO:0000256" key="2">
    <source>
        <dbReference type="ARBA" id="ARBA00022723"/>
    </source>
</evidence>
<sequence length="275" mass="30126">MNVSDIISYIEEHFPLSWAESWDNAGFLVGDKSQRITKVLTCLDITDEVVNEAIEKKCEMIVSHHPLIFSGLKRVVASDFSSGIVYKLIKNSISVACYHTNVDAAIDGTNGEFVSRLCEELKISYDLSSIHAKKDDEDPRYLGVGGIITLSEETNLSSLSKCAHKVLRDAGSVDVIRCAGAPETPIKKIAICTGSGFSVVSKVVAGVDCVITGDSKYHETQTLLKRGACLCDCGHHGTEIMFREMMASFLKKKFASLEILPSSSEDSVFWSEMDK</sequence>
<comment type="caution">
    <text evidence="3">The sequence shown here is derived from an EMBL/GenBank/DDBJ whole genome shotgun (WGS) entry which is preliminary data.</text>
</comment>
<name>A0ABQ5KSF1_9EUKA</name>
<dbReference type="EMBL" id="BQXS01010980">
    <property type="protein sequence ID" value="GKT35392.1"/>
    <property type="molecule type" value="Genomic_DNA"/>
</dbReference>
<proteinExistence type="inferred from homology"/>
<evidence type="ECO:0000256" key="1">
    <source>
        <dbReference type="ARBA" id="ARBA00006964"/>
    </source>
</evidence>
<comment type="similarity">
    <text evidence="1">Belongs to the GTP cyclohydrolase I type 2/NIF3 family.</text>
</comment>
<reference evidence="3" key="1">
    <citation type="submission" date="2022-03" db="EMBL/GenBank/DDBJ databases">
        <title>Draft genome sequence of Aduncisulcus paluster, a free-living microaerophilic Fornicata.</title>
        <authorList>
            <person name="Yuyama I."/>
            <person name="Kume K."/>
            <person name="Tamura T."/>
            <person name="Inagaki Y."/>
            <person name="Hashimoto T."/>
        </authorList>
    </citation>
    <scope>NUCLEOTIDE SEQUENCE</scope>
    <source>
        <strain evidence="3">NY0171</strain>
    </source>
</reference>
<dbReference type="SUPFAM" id="SSF102705">
    <property type="entry name" value="NIF3 (NGG1p interacting factor 3)-like"/>
    <property type="match status" value="1"/>
</dbReference>
<evidence type="ECO:0000313" key="3">
    <source>
        <dbReference type="EMBL" id="GKT35392.1"/>
    </source>
</evidence>
<protein>
    <submittedName>
        <fullName evidence="3">GTP cyclohydrolase 1 type 2/Nif3 like protein</fullName>
    </submittedName>
</protein>
<gene>
    <name evidence="3" type="ORF">ADUPG1_008563</name>
</gene>